<keyword evidence="2" id="KW-1185">Reference proteome</keyword>
<dbReference type="Gene3D" id="3.20.20.80">
    <property type="entry name" value="Glycosidases"/>
    <property type="match status" value="1"/>
</dbReference>
<dbReference type="SUPFAM" id="SSF51445">
    <property type="entry name" value="(Trans)glycosidases"/>
    <property type="match status" value="1"/>
</dbReference>
<reference evidence="1 2" key="1">
    <citation type="submission" date="2020-03" db="EMBL/GenBank/DDBJ databases">
        <title>WGS of actinomycetes isolated from Thailand.</title>
        <authorList>
            <person name="Thawai C."/>
        </authorList>
    </citation>
    <scope>NUCLEOTIDE SEQUENCE [LARGE SCALE GENOMIC DNA]</scope>
    <source>
        <strain evidence="1 2">PRB2-1</strain>
    </source>
</reference>
<evidence type="ECO:0000313" key="1">
    <source>
        <dbReference type="EMBL" id="NJP44747.1"/>
    </source>
</evidence>
<organism evidence="1 2">
    <name type="scientific">Actinacidiphila epipremni</name>
    <dbReference type="NCBI Taxonomy" id="2053013"/>
    <lineage>
        <taxon>Bacteria</taxon>
        <taxon>Bacillati</taxon>
        <taxon>Actinomycetota</taxon>
        <taxon>Actinomycetes</taxon>
        <taxon>Kitasatosporales</taxon>
        <taxon>Streptomycetaceae</taxon>
        <taxon>Actinacidiphila</taxon>
    </lineage>
</organism>
<name>A0ABX0ZNY3_9ACTN</name>
<proteinExistence type="predicted"/>
<dbReference type="RefSeq" id="WP_167983600.1">
    <property type="nucleotide sequence ID" value="NZ_JAATEJ010000010.1"/>
</dbReference>
<sequence length="55" mass="6543">MINRFKSWDRAVFLRIGYEFDGPWNCYNADFYKQAFQYIKGRIDALGATKVATVW</sequence>
<accession>A0ABX0ZNY3</accession>
<protein>
    <submittedName>
        <fullName evidence="1">Uncharacterized protein</fullName>
    </submittedName>
</protein>
<dbReference type="Proteomes" id="UP000734511">
    <property type="component" value="Unassembled WGS sequence"/>
</dbReference>
<gene>
    <name evidence="1" type="ORF">HCN08_15285</name>
</gene>
<evidence type="ECO:0000313" key="2">
    <source>
        <dbReference type="Proteomes" id="UP000734511"/>
    </source>
</evidence>
<comment type="caution">
    <text evidence="1">The sequence shown here is derived from an EMBL/GenBank/DDBJ whole genome shotgun (WGS) entry which is preliminary data.</text>
</comment>
<dbReference type="InterPro" id="IPR017853">
    <property type="entry name" value="GH"/>
</dbReference>
<dbReference type="EMBL" id="JAATEJ010000010">
    <property type="protein sequence ID" value="NJP44747.1"/>
    <property type="molecule type" value="Genomic_DNA"/>
</dbReference>